<evidence type="ECO:0000313" key="4">
    <source>
        <dbReference type="WBParaSite" id="Hba_13614"/>
    </source>
</evidence>
<dbReference type="PANTHER" id="PTHR38537:SF8">
    <property type="entry name" value="FILAMIN-A"/>
    <property type="match status" value="1"/>
</dbReference>
<proteinExistence type="predicted"/>
<dbReference type="GO" id="GO:0030036">
    <property type="term" value="P:actin cytoskeleton organization"/>
    <property type="evidence" value="ECO:0007669"/>
    <property type="project" value="InterPro"/>
</dbReference>
<feature type="repeat" description="Filamin" evidence="2">
    <location>
        <begin position="221"/>
        <end position="256"/>
    </location>
</feature>
<dbReference type="InterPro" id="IPR036397">
    <property type="entry name" value="RNaseH_sf"/>
</dbReference>
<dbReference type="InterPro" id="IPR044801">
    <property type="entry name" value="Filamin"/>
</dbReference>
<keyword evidence="1" id="KW-0677">Repeat</keyword>
<dbReference type="InterPro" id="IPR014756">
    <property type="entry name" value="Ig_E-set"/>
</dbReference>
<dbReference type="SUPFAM" id="SSF81296">
    <property type="entry name" value="E set domains"/>
    <property type="match status" value="3"/>
</dbReference>
<sequence length="492" mass="56250">MTDSEARLRELGQEEEVNVFLGILIVNTMERDFATGLKLINLAAVLSHKNVGKYNKKLIRPTELIHPEIDEMSVMTYLSQFPTAKLIDKTKLPPEHSGSFEEVDEWPIVNVPTEFIINITGGSCKPQLLICDFDGNNLYHTVTMKNPNSFIVKYIPERVGPHKLILNVKDIVTGDITSIKGSERRIQRSITKFKTYRVGITLKSTTIDDGSYLNVKSLIREDRFIFEYTPLTDGEYEVNVMNNRRHVGQSPYKVNVSSMTTSRVRAFGPGLEGGMAEHQSIFNVETNGDTDSLGIYKVNVLSCGEHIPASPFVVMVDAFNPLFHPTATQVYWKVLSDNVISSFNTWPSLINDDIVKTMIEQDPFLITSEIAEKLYSAQQTISDHIWNQGLVYKYSRWVPLELSEKNLPNRVVICTSLLTRNKNEPFLDRMITDDEKWITYENTKKIKTEADVNQALLESFTFKHKTFFKNRIYKLPSRWQEVISNDGNYIVQ</sequence>
<dbReference type="Gene3D" id="2.60.40.10">
    <property type="entry name" value="Immunoglobulins"/>
    <property type="match status" value="2"/>
</dbReference>
<feature type="repeat" description="Filamin" evidence="2">
    <location>
        <begin position="294"/>
        <end position="316"/>
    </location>
</feature>
<evidence type="ECO:0000256" key="2">
    <source>
        <dbReference type="PROSITE-ProRule" id="PRU00087"/>
    </source>
</evidence>
<evidence type="ECO:0000256" key="1">
    <source>
        <dbReference type="ARBA" id="ARBA00022737"/>
    </source>
</evidence>
<reference evidence="4" key="1">
    <citation type="submission" date="2016-11" db="UniProtKB">
        <authorList>
            <consortium name="WormBaseParasite"/>
        </authorList>
    </citation>
    <scope>IDENTIFICATION</scope>
</reference>
<organism evidence="3 4">
    <name type="scientific">Heterorhabditis bacteriophora</name>
    <name type="common">Entomopathogenic nematode worm</name>
    <dbReference type="NCBI Taxonomy" id="37862"/>
    <lineage>
        <taxon>Eukaryota</taxon>
        <taxon>Metazoa</taxon>
        <taxon>Ecdysozoa</taxon>
        <taxon>Nematoda</taxon>
        <taxon>Chromadorea</taxon>
        <taxon>Rhabditida</taxon>
        <taxon>Rhabditina</taxon>
        <taxon>Rhabditomorpha</taxon>
        <taxon>Strongyloidea</taxon>
        <taxon>Heterorhabditidae</taxon>
        <taxon>Heterorhabditis</taxon>
    </lineage>
</organism>
<dbReference type="PROSITE" id="PS50194">
    <property type="entry name" value="FILAMIN_REPEAT"/>
    <property type="match status" value="2"/>
</dbReference>
<dbReference type="InterPro" id="IPR013783">
    <property type="entry name" value="Ig-like_fold"/>
</dbReference>
<dbReference type="Gene3D" id="3.30.420.10">
    <property type="entry name" value="Ribonuclease H-like superfamily/Ribonuclease H"/>
    <property type="match status" value="1"/>
</dbReference>
<dbReference type="Proteomes" id="UP000095283">
    <property type="component" value="Unplaced"/>
</dbReference>
<keyword evidence="3" id="KW-1185">Reference proteome</keyword>
<protein>
    <submittedName>
        <fullName evidence="4">Structural protein</fullName>
    </submittedName>
</protein>
<dbReference type="PANTHER" id="PTHR38537">
    <property type="entry name" value="JITTERBUG, ISOFORM N"/>
    <property type="match status" value="1"/>
</dbReference>
<accession>A0A1I7X8A1</accession>
<dbReference type="GO" id="GO:0003676">
    <property type="term" value="F:nucleic acid binding"/>
    <property type="evidence" value="ECO:0007669"/>
    <property type="project" value="InterPro"/>
</dbReference>
<evidence type="ECO:0000313" key="3">
    <source>
        <dbReference type="Proteomes" id="UP000095283"/>
    </source>
</evidence>
<dbReference type="InterPro" id="IPR017868">
    <property type="entry name" value="Filamin/ABP280_repeat-like"/>
</dbReference>
<dbReference type="GO" id="GO:0051015">
    <property type="term" value="F:actin filament binding"/>
    <property type="evidence" value="ECO:0007669"/>
    <property type="project" value="InterPro"/>
</dbReference>
<dbReference type="WBParaSite" id="Hba_13614">
    <property type="protein sequence ID" value="Hba_13614"/>
    <property type="gene ID" value="Hba_13614"/>
</dbReference>
<dbReference type="AlphaFoldDB" id="A0A1I7X8A1"/>
<name>A0A1I7X8A1_HETBA</name>